<reference evidence="1" key="1">
    <citation type="journal article" date="2023" name="G3 (Bethesda)">
        <title>A reference genome for the long-term kleptoplast-retaining sea slug Elysia crispata morphotype clarki.</title>
        <authorList>
            <person name="Eastman K.E."/>
            <person name="Pendleton A.L."/>
            <person name="Shaikh M.A."/>
            <person name="Suttiyut T."/>
            <person name="Ogas R."/>
            <person name="Tomko P."/>
            <person name="Gavelis G."/>
            <person name="Widhalm J.R."/>
            <person name="Wisecaver J.H."/>
        </authorList>
    </citation>
    <scope>NUCLEOTIDE SEQUENCE</scope>
    <source>
        <strain evidence="1">ECLA1</strain>
    </source>
</reference>
<dbReference type="EMBL" id="JAWDGP010001541">
    <property type="protein sequence ID" value="KAK3790396.1"/>
    <property type="molecule type" value="Genomic_DNA"/>
</dbReference>
<name>A0AAE1E122_9GAST</name>
<dbReference type="Proteomes" id="UP001283361">
    <property type="component" value="Unassembled WGS sequence"/>
</dbReference>
<proteinExistence type="predicted"/>
<keyword evidence="2" id="KW-1185">Reference proteome</keyword>
<protein>
    <submittedName>
        <fullName evidence="1">Uncharacterized protein</fullName>
    </submittedName>
</protein>
<organism evidence="1 2">
    <name type="scientific">Elysia crispata</name>
    <name type="common">lettuce slug</name>
    <dbReference type="NCBI Taxonomy" id="231223"/>
    <lineage>
        <taxon>Eukaryota</taxon>
        <taxon>Metazoa</taxon>
        <taxon>Spiralia</taxon>
        <taxon>Lophotrochozoa</taxon>
        <taxon>Mollusca</taxon>
        <taxon>Gastropoda</taxon>
        <taxon>Heterobranchia</taxon>
        <taxon>Euthyneura</taxon>
        <taxon>Panpulmonata</taxon>
        <taxon>Sacoglossa</taxon>
        <taxon>Placobranchoidea</taxon>
        <taxon>Plakobranchidae</taxon>
        <taxon>Elysia</taxon>
    </lineage>
</organism>
<evidence type="ECO:0000313" key="1">
    <source>
        <dbReference type="EMBL" id="KAK3790396.1"/>
    </source>
</evidence>
<comment type="caution">
    <text evidence="1">The sequence shown here is derived from an EMBL/GenBank/DDBJ whole genome shotgun (WGS) entry which is preliminary data.</text>
</comment>
<gene>
    <name evidence="1" type="ORF">RRG08_014865</name>
</gene>
<accession>A0AAE1E122</accession>
<evidence type="ECO:0000313" key="2">
    <source>
        <dbReference type="Proteomes" id="UP001283361"/>
    </source>
</evidence>
<sequence>MGLQVSSVTGLSRSIGFPSKKGNHRVQNRLALPVCKTKFYAPFRISSGLRIFPFPTGVCWREVGFKDNNYSRNLIPPTTRSAWALKHDNLGTGDLTQSLAHDLNVQRDMILHGISIPHSHLTHTHTAQCGDTSWRMGPITRDSTSNQWRRPGVTLTHAQVPSREAAHPTSGVDLA</sequence>
<dbReference type="AlphaFoldDB" id="A0AAE1E122"/>